<sequence length="73" mass="7799">MVENGAGDKKVEIKTCHLARSPYNAPPLTGNNDNNVAQSGRESKNKCLTLRAKSVIYAAHADDNLTSSRGDAL</sequence>
<reference evidence="2 3" key="1">
    <citation type="submission" date="2010-02" db="EMBL/GenBank/DDBJ databases">
        <authorList>
            <person name="Weinstock G."/>
            <person name="Sodergren E."/>
            <person name="Clifton S."/>
            <person name="Fulton L."/>
            <person name="Fulton B."/>
            <person name="Courtney L."/>
            <person name="Fronick C."/>
            <person name="Harrison M."/>
            <person name="Strong C."/>
            <person name="Farmer C."/>
            <person name="Delahaunty K."/>
            <person name="Markovic C."/>
            <person name="Hall O."/>
            <person name="Minx P."/>
            <person name="Tomlinson C."/>
            <person name="Mitreva M."/>
            <person name="Nelson J."/>
            <person name="Hou S."/>
            <person name="Wollam A."/>
            <person name="Pepin K.H."/>
            <person name="Johnson M."/>
            <person name="Bhonagiri V."/>
            <person name="Zhang X."/>
            <person name="Suruliraj S."/>
            <person name="Warren W."/>
            <person name="Chinwalla A."/>
            <person name="Mardis E.R."/>
            <person name="Wilson R.K."/>
        </authorList>
    </citation>
    <scope>NUCLEOTIDE SEQUENCE [LARGE SCALE GENOMIC DNA]</scope>
    <source>
        <strain evidence="2 3">ATCC 23685</strain>
    </source>
</reference>
<evidence type="ECO:0000256" key="1">
    <source>
        <dbReference type="SAM" id="MobiDB-lite"/>
    </source>
</evidence>
<evidence type="ECO:0000313" key="2">
    <source>
        <dbReference type="EMBL" id="EFE24456.1"/>
    </source>
</evidence>
<name>D4F1D1_EDWTA</name>
<evidence type="ECO:0000313" key="3">
    <source>
        <dbReference type="Proteomes" id="UP000003692"/>
    </source>
</evidence>
<accession>D4F1D1</accession>
<gene>
    <name evidence="2" type="ORF">EDWATA_00516</name>
</gene>
<organism evidence="2 3">
    <name type="scientific">Edwardsiella tarda ATCC 23685</name>
    <dbReference type="NCBI Taxonomy" id="500638"/>
    <lineage>
        <taxon>Bacteria</taxon>
        <taxon>Pseudomonadati</taxon>
        <taxon>Pseudomonadota</taxon>
        <taxon>Gammaproteobacteria</taxon>
        <taxon>Enterobacterales</taxon>
        <taxon>Hafniaceae</taxon>
        <taxon>Edwardsiella</taxon>
    </lineage>
</organism>
<dbReference type="HOGENOM" id="CLU_2698792_0_0_6"/>
<protein>
    <submittedName>
        <fullName evidence="2">Uncharacterized protein</fullName>
    </submittedName>
</protein>
<dbReference type="AlphaFoldDB" id="D4F1D1"/>
<dbReference type="EMBL" id="ADGK01000015">
    <property type="protein sequence ID" value="EFE24456.1"/>
    <property type="molecule type" value="Genomic_DNA"/>
</dbReference>
<comment type="caution">
    <text evidence="2">The sequence shown here is derived from an EMBL/GenBank/DDBJ whole genome shotgun (WGS) entry which is preliminary data.</text>
</comment>
<dbReference type="Proteomes" id="UP000003692">
    <property type="component" value="Unassembled WGS sequence"/>
</dbReference>
<feature type="compositionally biased region" description="Polar residues" evidence="1">
    <location>
        <begin position="29"/>
        <end position="40"/>
    </location>
</feature>
<proteinExistence type="predicted"/>
<feature type="region of interest" description="Disordered" evidence="1">
    <location>
        <begin position="21"/>
        <end position="40"/>
    </location>
</feature>